<dbReference type="Proteomes" id="UP000187735">
    <property type="component" value="Chromosome"/>
</dbReference>
<name>A0A1P8W974_9PLAN</name>
<dbReference type="STRING" id="1891926.Fuma_00169"/>
<reference evidence="2 3" key="1">
    <citation type="journal article" date="2016" name="Front. Microbiol.">
        <title>Fuerstia marisgermanicae gen. nov., sp. nov., an Unusual Member of the Phylum Planctomycetes from the German Wadden Sea.</title>
        <authorList>
            <person name="Kohn T."/>
            <person name="Heuer A."/>
            <person name="Jogler M."/>
            <person name="Vollmers J."/>
            <person name="Boedeker C."/>
            <person name="Bunk B."/>
            <person name="Rast P."/>
            <person name="Borchert D."/>
            <person name="Glockner I."/>
            <person name="Freese H.M."/>
            <person name="Klenk H.P."/>
            <person name="Overmann J."/>
            <person name="Kaster A.K."/>
            <person name="Rohde M."/>
            <person name="Wiegand S."/>
            <person name="Jogler C."/>
        </authorList>
    </citation>
    <scope>NUCLEOTIDE SEQUENCE [LARGE SCALE GENOMIC DNA]</scope>
    <source>
        <strain evidence="2 3">NH11</strain>
    </source>
</reference>
<gene>
    <name evidence="2" type="ORF">Fuma_00169</name>
</gene>
<dbReference type="RefSeq" id="WP_077022460.1">
    <property type="nucleotide sequence ID" value="NZ_CP017641.1"/>
</dbReference>
<protein>
    <submittedName>
        <fullName evidence="2">Uncharacterized protein</fullName>
    </submittedName>
</protein>
<keyword evidence="1" id="KW-0175">Coiled coil</keyword>
<sequence>MAVPKNAHELGPFAQNAVTVLEEFPNEYHAGERTDRVKTALEVYKEKLAAHEAAKDEAKAATNEKDVARTELLDALQSTFRFVKGNDEVSNAALERLGVTPRSSHRTPVQTPTEFPVGAVISTDLLRHTVTIFDPQRRTRKGKPHGVTGCEVYVAVADHAPENPEDYRLATIATRDFADVSFKAEDGGKTAHYLLRWVNTRGETGPWSPVFGGTIPAV</sequence>
<dbReference type="AlphaFoldDB" id="A0A1P8W974"/>
<dbReference type="KEGG" id="fmr:Fuma_00169"/>
<organism evidence="2 3">
    <name type="scientific">Fuerstiella marisgermanici</name>
    <dbReference type="NCBI Taxonomy" id="1891926"/>
    <lineage>
        <taxon>Bacteria</taxon>
        <taxon>Pseudomonadati</taxon>
        <taxon>Planctomycetota</taxon>
        <taxon>Planctomycetia</taxon>
        <taxon>Planctomycetales</taxon>
        <taxon>Planctomycetaceae</taxon>
        <taxon>Fuerstiella</taxon>
    </lineage>
</organism>
<dbReference type="OrthoDB" id="456003at2"/>
<feature type="coiled-coil region" evidence="1">
    <location>
        <begin position="41"/>
        <end position="71"/>
    </location>
</feature>
<evidence type="ECO:0000313" key="2">
    <source>
        <dbReference type="EMBL" id="APZ90589.1"/>
    </source>
</evidence>
<proteinExistence type="predicted"/>
<accession>A0A1P8W974</accession>
<evidence type="ECO:0000313" key="3">
    <source>
        <dbReference type="Proteomes" id="UP000187735"/>
    </source>
</evidence>
<evidence type="ECO:0000256" key="1">
    <source>
        <dbReference type="SAM" id="Coils"/>
    </source>
</evidence>
<keyword evidence="3" id="KW-1185">Reference proteome</keyword>
<dbReference type="EMBL" id="CP017641">
    <property type="protein sequence ID" value="APZ90589.1"/>
    <property type="molecule type" value="Genomic_DNA"/>
</dbReference>